<dbReference type="PANTHER" id="PTHR11040:SF210">
    <property type="entry name" value="ZINC-REGULATED TRANSPORTER 3"/>
    <property type="match status" value="1"/>
</dbReference>
<dbReference type="GO" id="GO:0005385">
    <property type="term" value="F:zinc ion transmembrane transporter activity"/>
    <property type="evidence" value="ECO:0007669"/>
    <property type="project" value="TreeGrafter"/>
</dbReference>
<feature type="transmembrane region" description="Helical" evidence="6">
    <location>
        <begin position="392"/>
        <end position="410"/>
    </location>
</feature>
<dbReference type="GO" id="GO:0016020">
    <property type="term" value="C:membrane"/>
    <property type="evidence" value="ECO:0007669"/>
    <property type="project" value="UniProtKB-SubCell"/>
</dbReference>
<keyword evidence="3 6" id="KW-1133">Transmembrane helix</keyword>
<evidence type="ECO:0000313" key="8">
    <source>
        <dbReference type="Proteomes" id="UP000242146"/>
    </source>
</evidence>
<feature type="transmembrane region" description="Helical" evidence="6">
    <location>
        <begin position="360"/>
        <end position="380"/>
    </location>
</feature>
<evidence type="ECO:0000256" key="4">
    <source>
        <dbReference type="ARBA" id="ARBA00023136"/>
    </source>
</evidence>
<feature type="transmembrane region" description="Helical" evidence="6">
    <location>
        <begin position="324"/>
        <end position="348"/>
    </location>
</feature>
<dbReference type="EMBL" id="MCGT01000011">
    <property type="protein sequence ID" value="ORX55821.1"/>
    <property type="molecule type" value="Genomic_DNA"/>
</dbReference>
<comment type="caution">
    <text evidence="7">The sequence shown here is derived from an EMBL/GenBank/DDBJ whole genome shotgun (WGS) entry which is preliminary data.</text>
</comment>
<dbReference type="PANTHER" id="PTHR11040">
    <property type="entry name" value="ZINC/IRON TRANSPORTER"/>
    <property type="match status" value="1"/>
</dbReference>
<dbReference type="Pfam" id="PF02535">
    <property type="entry name" value="Zip"/>
    <property type="match status" value="1"/>
</dbReference>
<feature type="transmembrane region" description="Helical" evidence="6">
    <location>
        <begin position="85"/>
        <end position="105"/>
    </location>
</feature>
<keyword evidence="8" id="KW-1185">Reference proteome</keyword>
<evidence type="ECO:0000256" key="3">
    <source>
        <dbReference type="ARBA" id="ARBA00022989"/>
    </source>
</evidence>
<evidence type="ECO:0000256" key="5">
    <source>
        <dbReference type="SAM" id="MobiDB-lite"/>
    </source>
</evidence>
<evidence type="ECO:0000313" key="7">
    <source>
        <dbReference type="EMBL" id="ORX55821.1"/>
    </source>
</evidence>
<accession>A0A1X2GKL4</accession>
<evidence type="ECO:0008006" key="9">
    <source>
        <dbReference type="Google" id="ProtNLM"/>
    </source>
</evidence>
<feature type="compositionally biased region" description="Low complexity" evidence="5">
    <location>
        <begin position="175"/>
        <end position="192"/>
    </location>
</feature>
<feature type="transmembrane region" description="Helical" evidence="6">
    <location>
        <begin position="20"/>
        <end position="39"/>
    </location>
</feature>
<feature type="region of interest" description="Disordered" evidence="5">
    <location>
        <begin position="124"/>
        <end position="250"/>
    </location>
</feature>
<evidence type="ECO:0000256" key="2">
    <source>
        <dbReference type="ARBA" id="ARBA00022692"/>
    </source>
</evidence>
<dbReference type="InterPro" id="IPR003689">
    <property type="entry name" value="ZIP"/>
</dbReference>
<reference evidence="7 8" key="1">
    <citation type="submission" date="2016-07" db="EMBL/GenBank/DDBJ databases">
        <title>Pervasive Adenine N6-methylation of Active Genes in Fungi.</title>
        <authorList>
            <consortium name="DOE Joint Genome Institute"/>
            <person name="Mondo S.J."/>
            <person name="Dannebaum R.O."/>
            <person name="Kuo R.C."/>
            <person name="Labutti K."/>
            <person name="Haridas S."/>
            <person name="Kuo A."/>
            <person name="Salamov A."/>
            <person name="Ahrendt S.R."/>
            <person name="Lipzen A."/>
            <person name="Sullivan W."/>
            <person name="Andreopoulos W.B."/>
            <person name="Clum A."/>
            <person name="Lindquist E."/>
            <person name="Daum C."/>
            <person name="Ramamoorthy G.K."/>
            <person name="Gryganskyi A."/>
            <person name="Culley D."/>
            <person name="Magnuson J.K."/>
            <person name="James T.Y."/>
            <person name="O'Malley M.A."/>
            <person name="Stajich J.E."/>
            <person name="Spatafora J.W."/>
            <person name="Visel A."/>
            <person name="Grigoriev I.V."/>
        </authorList>
    </citation>
    <scope>NUCLEOTIDE SEQUENCE [LARGE SCALE GENOMIC DNA]</scope>
    <source>
        <strain evidence="7 8">NRRL 3301</strain>
    </source>
</reference>
<evidence type="ECO:0000256" key="6">
    <source>
        <dbReference type="SAM" id="Phobius"/>
    </source>
</evidence>
<name>A0A1X2GKL4_9FUNG</name>
<dbReference type="Proteomes" id="UP000242146">
    <property type="component" value="Unassembled WGS sequence"/>
</dbReference>
<keyword evidence="4 6" id="KW-0472">Membrane</keyword>
<dbReference type="AlphaFoldDB" id="A0A1X2GKL4"/>
<evidence type="ECO:0000256" key="1">
    <source>
        <dbReference type="ARBA" id="ARBA00004141"/>
    </source>
</evidence>
<comment type="subcellular location">
    <subcellularLocation>
        <location evidence="1">Membrane</location>
        <topology evidence="1">Multi-pass membrane protein</topology>
    </subcellularLocation>
</comment>
<feature type="compositionally biased region" description="Polar residues" evidence="5">
    <location>
        <begin position="193"/>
        <end position="207"/>
    </location>
</feature>
<keyword evidence="2 6" id="KW-0812">Transmembrane</keyword>
<protein>
    <recommendedName>
        <fullName evidence="9">Zinc/iron permease</fullName>
    </recommendedName>
</protein>
<sequence length="413" mass="44997">MDLLDNYFNVNFIQESNEQGWYLVLLSSLACVLGALVVFVDHSRIVEQKIFLSSSMSLGAGVLVFSSLASLLPAAKAKLAHQPPYVTYFFFLLGVLLTMVMTKFIHWCMPSAIHTCEMGLPTAAPSSPANEDHRTVLATPQSPCAPVPSALESNSDRFLPNYRYQLHPRPPSPWPRTNSSSSSNHHTMAHSSGAPTQTDVTAQQSHPWSCDNPDHPQSHLLHHHPSTYGTTPSDPHCQRHSPRSASISFSDQLDEKHGSGYFKIGMQTAIAICVHKFPEGLIMFMSGRTSMDIGVSVAASICIHNIIEGAMMAIPLYYASGSRGMAFLIAAVLGGASQPLGAVLGAYCFSRPLDYEREQFYFGISFALVSGMMLLIAIQSMLPQAIKAEPRFVSSFFFLGISLVGLASLLKTI</sequence>
<organism evidence="7 8">
    <name type="scientific">Hesseltinella vesiculosa</name>
    <dbReference type="NCBI Taxonomy" id="101127"/>
    <lineage>
        <taxon>Eukaryota</taxon>
        <taxon>Fungi</taxon>
        <taxon>Fungi incertae sedis</taxon>
        <taxon>Mucoromycota</taxon>
        <taxon>Mucoromycotina</taxon>
        <taxon>Mucoromycetes</taxon>
        <taxon>Mucorales</taxon>
        <taxon>Cunninghamellaceae</taxon>
        <taxon>Hesseltinella</taxon>
    </lineage>
</organism>
<gene>
    <name evidence="7" type="ORF">DM01DRAFT_1304446</name>
</gene>
<dbReference type="OrthoDB" id="262547at2759"/>
<proteinExistence type="predicted"/>
<feature type="transmembrane region" description="Helical" evidence="6">
    <location>
        <begin position="51"/>
        <end position="73"/>
    </location>
</feature>
<feature type="transmembrane region" description="Helical" evidence="6">
    <location>
        <begin position="293"/>
        <end position="318"/>
    </location>
</feature>
<dbReference type="STRING" id="101127.A0A1X2GKL4"/>